<dbReference type="PANTHER" id="PTHR38926:SF74">
    <property type="entry name" value="OS08G0193600 PROTEIN"/>
    <property type="match status" value="1"/>
</dbReference>
<dbReference type="PANTHER" id="PTHR38926">
    <property type="entry name" value="F-BOX DOMAIN CONTAINING PROTEIN, EXPRESSED"/>
    <property type="match status" value="1"/>
</dbReference>
<dbReference type="PROSITE" id="PS50181">
    <property type="entry name" value="FBOX"/>
    <property type="match status" value="1"/>
</dbReference>
<evidence type="ECO:0000313" key="3">
    <source>
        <dbReference type="EnsemblPlants" id="OGLUM08G05930.1"/>
    </source>
</evidence>
<evidence type="ECO:0000313" key="4">
    <source>
        <dbReference type="Proteomes" id="UP000026961"/>
    </source>
</evidence>
<reference evidence="3" key="1">
    <citation type="submission" date="2015-04" db="UniProtKB">
        <authorList>
            <consortium name="EnsemblPlants"/>
        </authorList>
    </citation>
    <scope>IDENTIFICATION</scope>
</reference>
<evidence type="ECO:0000256" key="1">
    <source>
        <dbReference type="SAM" id="MobiDB-lite"/>
    </source>
</evidence>
<proteinExistence type="predicted"/>
<dbReference type="Proteomes" id="UP000026961">
    <property type="component" value="Chromosome 8"/>
</dbReference>
<dbReference type="InterPro" id="IPR001611">
    <property type="entry name" value="Leu-rich_rpt"/>
</dbReference>
<dbReference type="Pfam" id="PF12937">
    <property type="entry name" value="F-box-like"/>
    <property type="match status" value="1"/>
</dbReference>
<accession>A0A0E0ARW6</accession>
<dbReference type="Gramene" id="OGLUM08G05930.1">
    <property type="protein sequence ID" value="OGLUM08G05930.1"/>
    <property type="gene ID" value="OGLUM08G05930"/>
</dbReference>
<evidence type="ECO:0000259" key="2">
    <source>
        <dbReference type="PROSITE" id="PS50181"/>
    </source>
</evidence>
<dbReference type="InterPro" id="IPR036047">
    <property type="entry name" value="F-box-like_dom_sf"/>
</dbReference>
<dbReference type="STRING" id="40148.A0A0E0ARW6"/>
<feature type="region of interest" description="Disordered" evidence="1">
    <location>
        <begin position="65"/>
        <end position="101"/>
    </location>
</feature>
<dbReference type="InterPro" id="IPR001810">
    <property type="entry name" value="F-box_dom"/>
</dbReference>
<name>A0A0E0ARW6_9ORYZ</name>
<dbReference type="InterPro" id="IPR032675">
    <property type="entry name" value="LRR_dom_sf"/>
</dbReference>
<feature type="compositionally biased region" description="Low complexity" evidence="1">
    <location>
        <begin position="85"/>
        <end position="101"/>
    </location>
</feature>
<dbReference type="eggNOG" id="KOG1947">
    <property type="taxonomic scope" value="Eukaryota"/>
</dbReference>
<sequence length="740" mass="82223">MAVLYRLGSVESLGGAARAWARGLPRDAMQAVLRRLGQAEILGAAGQVCRSWRHAVADEAELWRRGGEEEGRPPARPPASPSPVSPRASARGGGASRSWRTASGATGSFSTLASVSNCSCQMLPYIRSLCLTSCYSVCSEGFVEAIKGFPHLEKLELSLCTNIFGEAIVAAAEACPHLKRFRLSKDRFYCFDDDHSNDQEALAISTMRELRSLQLFGNNLSDRGISAILDNCPDLESLDIRHCFNIKMEASLQAKCARIRTLRLPDDLLDDYEFQVKSPISYLWSDGDEYLDRDYMDEDMDNYERFIPEDEDLIEGNVLSAESPPWQATRKEEPLDFLSQLHTHHSAAAINASDYGFSQTFSGHARYGVSFHFLGTIDDAFLAAPCIGGESPSSSSAAASSGEGLGGAAHGRVAAYPRQAQRRPAPARQRGGGVPLLAPRRARRAVAVAERRGQRSRSRLPPRCRLSFEEVARAAVRGSQGRCEAFRGRFVGGDDFILFLADSAPFLKSLRLILCHKITSVAFAAAIMKFPLLEELEVSRCRRIENICMPELVANLCPQIKHFRHTRSRDRYRVYNINRPGNDSQALATASMRQLRSLQLFRDDMTNEGLMTILDKCPYLESIDIRSCRNLTMDGTLRARCAMIKTKTLYPCKPADEDEDFQPGSPISYCSTCAGNTDMDIGSESDFDDISGIDYDDDWYDSYCCYYLSDTEEADLAVHNRMLEKSMRRTNILVTGIQQH</sequence>
<keyword evidence="4" id="KW-1185">Reference proteome</keyword>
<protein>
    <recommendedName>
        <fullName evidence="2">F-box domain-containing protein</fullName>
    </recommendedName>
</protein>
<dbReference type="Gene3D" id="1.20.1280.50">
    <property type="match status" value="1"/>
</dbReference>
<dbReference type="SUPFAM" id="SSF81383">
    <property type="entry name" value="F-box domain"/>
    <property type="match status" value="1"/>
</dbReference>
<dbReference type="AlphaFoldDB" id="A0A0E0ARW6"/>
<dbReference type="InterPro" id="IPR006553">
    <property type="entry name" value="Leu-rich_rpt_Cys-con_subtyp"/>
</dbReference>
<organism evidence="3">
    <name type="scientific">Oryza glumipatula</name>
    <dbReference type="NCBI Taxonomy" id="40148"/>
    <lineage>
        <taxon>Eukaryota</taxon>
        <taxon>Viridiplantae</taxon>
        <taxon>Streptophyta</taxon>
        <taxon>Embryophyta</taxon>
        <taxon>Tracheophyta</taxon>
        <taxon>Spermatophyta</taxon>
        <taxon>Magnoliopsida</taxon>
        <taxon>Liliopsida</taxon>
        <taxon>Poales</taxon>
        <taxon>Poaceae</taxon>
        <taxon>BOP clade</taxon>
        <taxon>Oryzoideae</taxon>
        <taxon>Oryzeae</taxon>
        <taxon>Oryzinae</taxon>
        <taxon>Oryza</taxon>
    </lineage>
</organism>
<dbReference type="SMART" id="SM00367">
    <property type="entry name" value="LRR_CC"/>
    <property type="match status" value="8"/>
</dbReference>
<reference evidence="3" key="2">
    <citation type="submission" date="2018-05" db="EMBL/GenBank/DDBJ databases">
        <title>OgluRS3 (Oryza glumaepatula Reference Sequence Version 3).</title>
        <authorList>
            <person name="Zhang J."/>
            <person name="Kudrna D."/>
            <person name="Lee S."/>
            <person name="Talag J."/>
            <person name="Welchert J."/>
            <person name="Wing R.A."/>
        </authorList>
    </citation>
    <scope>NUCLEOTIDE SEQUENCE [LARGE SCALE GENOMIC DNA]</scope>
</reference>
<dbReference type="Pfam" id="PF13516">
    <property type="entry name" value="LRR_6"/>
    <property type="match status" value="1"/>
</dbReference>
<feature type="domain" description="F-box" evidence="2">
    <location>
        <begin position="18"/>
        <end position="66"/>
    </location>
</feature>
<dbReference type="EnsemblPlants" id="OGLUM08G05930.1">
    <property type="protein sequence ID" value="OGLUM08G05930.1"/>
    <property type="gene ID" value="OGLUM08G05930"/>
</dbReference>
<feature type="compositionally biased region" description="Pro residues" evidence="1">
    <location>
        <begin position="74"/>
        <end position="84"/>
    </location>
</feature>
<dbReference type="Gene3D" id="3.80.10.10">
    <property type="entry name" value="Ribonuclease Inhibitor"/>
    <property type="match status" value="2"/>
</dbReference>
<dbReference type="SUPFAM" id="SSF52047">
    <property type="entry name" value="RNI-like"/>
    <property type="match status" value="1"/>
</dbReference>